<organism evidence="2 3">
    <name type="scientific">Stylonychia lemnae</name>
    <name type="common">Ciliate</name>
    <dbReference type="NCBI Taxonomy" id="5949"/>
    <lineage>
        <taxon>Eukaryota</taxon>
        <taxon>Sar</taxon>
        <taxon>Alveolata</taxon>
        <taxon>Ciliophora</taxon>
        <taxon>Intramacronucleata</taxon>
        <taxon>Spirotrichea</taxon>
        <taxon>Stichotrichia</taxon>
        <taxon>Sporadotrichida</taxon>
        <taxon>Oxytrichidae</taxon>
        <taxon>Stylonychinae</taxon>
        <taxon>Stylonychia</taxon>
    </lineage>
</organism>
<gene>
    <name evidence="2" type="primary">Contig3627.g3871</name>
    <name evidence="2" type="ORF">STYLEM_542</name>
</gene>
<dbReference type="Proteomes" id="UP000039865">
    <property type="component" value="Unassembled WGS sequence"/>
</dbReference>
<name>A0A077ZQB7_STYLE</name>
<reference evidence="2 3" key="1">
    <citation type="submission" date="2014-06" db="EMBL/GenBank/DDBJ databases">
        <authorList>
            <person name="Swart Estienne"/>
        </authorList>
    </citation>
    <scope>NUCLEOTIDE SEQUENCE [LARGE SCALE GENOMIC DNA]</scope>
    <source>
        <strain evidence="2 3">130c</strain>
    </source>
</reference>
<feature type="region of interest" description="Disordered" evidence="1">
    <location>
        <begin position="815"/>
        <end position="840"/>
    </location>
</feature>
<feature type="region of interest" description="Disordered" evidence="1">
    <location>
        <begin position="153"/>
        <end position="173"/>
    </location>
</feature>
<dbReference type="AlphaFoldDB" id="A0A077ZQB7"/>
<feature type="region of interest" description="Disordered" evidence="1">
    <location>
        <begin position="312"/>
        <end position="380"/>
    </location>
</feature>
<feature type="compositionally biased region" description="Low complexity" evidence="1">
    <location>
        <begin position="694"/>
        <end position="711"/>
    </location>
</feature>
<feature type="region of interest" description="Disordered" evidence="1">
    <location>
        <begin position="692"/>
        <end position="725"/>
    </location>
</feature>
<protein>
    <submittedName>
        <fullName evidence="2">Uncharacterized protein</fullName>
    </submittedName>
</protein>
<feature type="compositionally biased region" description="Polar residues" evidence="1">
    <location>
        <begin position="348"/>
        <end position="364"/>
    </location>
</feature>
<evidence type="ECO:0000313" key="2">
    <source>
        <dbReference type="EMBL" id="CDW71595.1"/>
    </source>
</evidence>
<feature type="compositionally biased region" description="Polar residues" evidence="1">
    <location>
        <begin position="712"/>
        <end position="721"/>
    </location>
</feature>
<evidence type="ECO:0000313" key="3">
    <source>
        <dbReference type="Proteomes" id="UP000039865"/>
    </source>
</evidence>
<sequence length="861" mass="97903">MNSNTATTDSQETDFFDYQFNDPSITILLNYNPIHVSYAILFSFFEEQKGDLQISQVLNYLQQEQKKIIGKIYQLHLKAVESCVQNTIGSQQSLLAEQSQQSYDNVNTGESAMSHMSKSQELLRNLIKKEKTLIKQYVTKTIEKIKGSNSAKLATNDVSSPNNDLQNQKSTKSKYLNSQIQNKEKISQTQSYFNQNNQYGQQRVTPDGMIIINEANQLALNHLKRPNINDRSMGLKNEKRKNDQGRILVSGSSTITSGFFQRKTESLWNKDPLVNQHQFIQNNKKVGKVDSNLGFQNLQNFNWVRNNDLVQGNNNIQKNRPSTRDSFKDQNGIFGRVNLNGQRPRIEMSNSPGNEGSTTNIQSNGRPQTRSGGGRPTTSGLIGHVVIQENFRADGSQDLQLQQQLLEQNFNNGQFGPQIIKRPSTRGNQVLSQSLYDSFKRENSPVIPHIQQNNTQEQVAHGIKLETPQMQDDYKPSPQKVSKYDRNEFKRPVVIQGALKRGAKHTMESIEEEDENQLQNEKQKAIRNQNNEDSMTAFNTQSYISVTPTPPKSEARKGSQNNIQPQLGPNLPYNGLKQSNNKATLQRKNNALNSSVQGSASVVFANNNQQDPNRKTFYEQQNNSMIENNNTKTNFYKHGQNLNEYDFNSQHSTSQASGNVPGVLSNKRSPRMIENQSMPDQNIKNSSFYGRQRQNQFQKQHETQQTTQTAQNFPNPSNQQKFGLKTVSGGFFNNAQPNYQDDSAYIDNHDLQFPMNTSVIINPNQQNSQQIVDKQSQNSNRSDQANQLQQQQKIYQIIKNQQENISSSITRNNQTNQQNSIGINNYNSTNPTNTSTVNSNHRSISPIMVRIIIFKSFYLVQ</sequence>
<evidence type="ECO:0000256" key="1">
    <source>
        <dbReference type="SAM" id="MobiDB-lite"/>
    </source>
</evidence>
<feature type="compositionally biased region" description="Polar residues" evidence="1">
    <location>
        <begin position="526"/>
        <end position="547"/>
    </location>
</feature>
<feature type="compositionally biased region" description="Polar residues" evidence="1">
    <location>
        <begin position="772"/>
        <end position="783"/>
    </location>
</feature>
<feature type="compositionally biased region" description="Low complexity" evidence="1">
    <location>
        <begin position="824"/>
        <end position="840"/>
    </location>
</feature>
<feature type="compositionally biased region" description="Polar residues" evidence="1">
    <location>
        <begin position="558"/>
        <end position="567"/>
    </location>
</feature>
<dbReference type="EMBL" id="CCKQ01000513">
    <property type="protein sequence ID" value="CDW71595.1"/>
    <property type="molecule type" value="Genomic_DNA"/>
</dbReference>
<dbReference type="InParanoid" id="A0A077ZQB7"/>
<feature type="region of interest" description="Disordered" evidence="1">
    <location>
        <begin position="499"/>
        <end position="578"/>
    </location>
</feature>
<feature type="compositionally biased region" description="Low complexity" evidence="1">
    <location>
        <begin position="365"/>
        <end position="380"/>
    </location>
</feature>
<feature type="region of interest" description="Disordered" evidence="1">
    <location>
        <begin position="768"/>
        <end position="789"/>
    </location>
</feature>
<keyword evidence="3" id="KW-1185">Reference proteome</keyword>
<accession>A0A077ZQB7</accession>
<proteinExistence type="predicted"/>